<dbReference type="AlphaFoldDB" id="A0A9N9DBN1"/>
<organism evidence="2 3">
    <name type="scientific">Funneliformis mosseae</name>
    <name type="common">Endomycorrhizal fungus</name>
    <name type="synonym">Glomus mosseae</name>
    <dbReference type="NCBI Taxonomy" id="27381"/>
    <lineage>
        <taxon>Eukaryota</taxon>
        <taxon>Fungi</taxon>
        <taxon>Fungi incertae sedis</taxon>
        <taxon>Mucoromycota</taxon>
        <taxon>Glomeromycotina</taxon>
        <taxon>Glomeromycetes</taxon>
        <taxon>Glomerales</taxon>
        <taxon>Glomeraceae</taxon>
        <taxon>Funneliformis</taxon>
    </lineage>
</organism>
<comment type="caution">
    <text evidence="2">The sequence shown here is derived from an EMBL/GenBank/DDBJ whole genome shotgun (WGS) entry which is preliminary data.</text>
</comment>
<feature type="compositionally biased region" description="Basic and acidic residues" evidence="1">
    <location>
        <begin position="185"/>
        <end position="195"/>
    </location>
</feature>
<dbReference type="Proteomes" id="UP000789375">
    <property type="component" value="Unassembled WGS sequence"/>
</dbReference>
<protein>
    <submittedName>
        <fullName evidence="2">7508_t:CDS:1</fullName>
    </submittedName>
</protein>
<keyword evidence="3" id="KW-1185">Reference proteome</keyword>
<gene>
    <name evidence="2" type="ORF">FMOSSE_LOCUS10634</name>
</gene>
<evidence type="ECO:0000313" key="2">
    <source>
        <dbReference type="EMBL" id="CAG8633982.1"/>
    </source>
</evidence>
<name>A0A9N9DBN1_FUNMO</name>
<accession>A0A9N9DBN1</accession>
<proteinExistence type="predicted"/>
<evidence type="ECO:0000313" key="3">
    <source>
        <dbReference type="Proteomes" id="UP000789375"/>
    </source>
</evidence>
<reference evidence="2" key="1">
    <citation type="submission" date="2021-06" db="EMBL/GenBank/DDBJ databases">
        <authorList>
            <person name="Kallberg Y."/>
            <person name="Tangrot J."/>
            <person name="Rosling A."/>
        </authorList>
    </citation>
    <scope>NUCLEOTIDE SEQUENCE</scope>
    <source>
        <strain evidence="2">87-6 pot B 2015</strain>
    </source>
</reference>
<dbReference type="EMBL" id="CAJVPP010003636">
    <property type="protein sequence ID" value="CAG8633982.1"/>
    <property type="molecule type" value="Genomic_DNA"/>
</dbReference>
<feature type="region of interest" description="Disordered" evidence="1">
    <location>
        <begin position="166"/>
        <end position="195"/>
    </location>
</feature>
<sequence>MEQHWVNNLDISTDMLTNKEEIFLPIIAERTFEKINVESNYQFGHFLSEGSNAKQTKVHAAESTEQNQELIIPNGFFTNNNTEWNNTEWREPDEENKENEGIDKFAFNYILEEIKADYQNSGSQLRTALDKFAEHYNAANLNLYQDPIARVKSGSMIRVQVESIKRRKSETSGGGKRKLSATISKGKEILEPQVK</sequence>
<evidence type="ECO:0000256" key="1">
    <source>
        <dbReference type="SAM" id="MobiDB-lite"/>
    </source>
</evidence>